<proteinExistence type="predicted"/>
<dbReference type="PROSITE" id="PS51365">
    <property type="entry name" value="RENAL_DIPEPTIDASE_2"/>
    <property type="match status" value="1"/>
</dbReference>
<reference evidence="1" key="1">
    <citation type="submission" date="2020-12" db="EMBL/GenBank/DDBJ databases">
        <title>Paenibacillus polymyxa LMG 27872: a double-edged sword.</title>
        <authorList>
            <person name="Langendries S."/>
            <person name="Garcia Mendez S."/>
            <person name="Beirinckx S."/>
            <person name="Viaene T."/>
            <person name="Baeyen S."/>
            <person name="Goeminne G."/>
            <person name="Willems A."/>
            <person name="Debode J."/>
            <person name="Goormachtig S."/>
        </authorList>
    </citation>
    <scope>NUCLEOTIDE SEQUENCE</scope>
    <source>
        <strain evidence="1">LMG 27872</strain>
    </source>
</reference>
<dbReference type="Gene3D" id="3.20.20.140">
    <property type="entry name" value="Metal-dependent hydrolases"/>
    <property type="match status" value="1"/>
</dbReference>
<name>A0A8I1IUT1_PAEPO</name>
<accession>A0A8I1IUT1</accession>
<gene>
    <name evidence="1" type="ORF">JDW19_07370</name>
</gene>
<organism evidence="1 2">
    <name type="scientific">Paenibacillus polymyxa</name>
    <name type="common">Bacillus polymyxa</name>
    <dbReference type="NCBI Taxonomy" id="1406"/>
    <lineage>
        <taxon>Bacteria</taxon>
        <taxon>Bacillati</taxon>
        <taxon>Bacillota</taxon>
        <taxon>Bacilli</taxon>
        <taxon>Bacillales</taxon>
        <taxon>Paenibacillaceae</taxon>
        <taxon>Paenibacillus</taxon>
    </lineage>
</organism>
<evidence type="ECO:0000313" key="1">
    <source>
        <dbReference type="EMBL" id="MBM0632945.1"/>
    </source>
</evidence>
<dbReference type="InterPro" id="IPR032466">
    <property type="entry name" value="Metal_Hydrolase"/>
</dbReference>
<dbReference type="AlphaFoldDB" id="A0A8I1IUT1"/>
<protein>
    <submittedName>
        <fullName evidence="1">Membrane dipeptidase</fullName>
    </submittedName>
</protein>
<dbReference type="GO" id="GO:0006508">
    <property type="term" value="P:proteolysis"/>
    <property type="evidence" value="ECO:0007669"/>
    <property type="project" value="InterPro"/>
</dbReference>
<dbReference type="RefSeq" id="WP_165147544.1">
    <property type="nucleotide sequence ID" value="NZ_JAEHFQ010000003.1"/>
</dbReference>
<evidence type="ECO:0000313" key="2">
    <source>
        <dbReference type="Proteomes" id="UP000650605"/>
    </source>
</evidence>
<dbReference type="PANTHER" id="PTHR10443">
    <property type="entry name" value="MICROSOMAL DIPEPTIDASE"/>
    <property type="match status" value="1"/>
</dbReference>
<dbReference type="InterPro" id="IPR008257">
    <property type="entry name" value="Pept_M19"/>
</dbReference>
<dbReference type="Proteomes" id="UP000650605">
    <property type="component" value="Unassembled WGS sequence"/>
</dbReference>
<dbReference type="GO" id="GO:0070573">
    <property type="term" value="F:metallodipeptidase activity"/>
    <property type="evidence" value="ECO:0007669"/>
    <property type="project" value="InterPro"/>
</dbReference>
<dbReference type="PANTHER" id="PTHR10443:SF12">
    <property type="entry name" value="DIPEPTIDASE"/>
    <property type="match status" value="1"/>
</dbReference>
<dbReference type="SUPFAM" id="SSF51556">
    <property type="entry name" value="Metallo-dependent hydrolases"/>
    <property type="match status" value="1"/>
</dbReference>
<dbReference type="Pfam" id="PF01244">
    <property type="entry name" value="Peptidase_M19"/>
    <property type="match status" value="1"/>
</dbReference>
<comment type="caution">
    <text evidence="1">The sequence shown here is derived from an EMBL/GenBank/DDBJ whole genome shotgun (WGS) entry which is preliminary data.</text>
</comment>
<sequence>MNDKLKVNWPVVDFHCDVLCKMQLDAQIDFSHPSLDVTKERLLEGNVQLQTFAIYISQVLGTPRFEHVVRQIELFRQHVTSISGGLRPLLWKEDLAMCKNASAVHQEEQVKQAGEEKRTEKITYLDGNGTDHTWAPWALLSLEGVDALEGNPFYAELCYAMGIRLIGLTWNYANWAADGIMEHRGGGLTSKGSDLVNRCNDLGLLLDVSHLSVQGFWEVLEEATLPPIASHSNVFARCAHPRNLRDEQIRALIARNGRIGLTFVTMFLKEQGTVTAEDMLPHIEHICSLGGERHLMFGSDFDGIEHHVQGLEHSGKYPAFAELLLKHYPEELVKGWLGAHALEYLQTNLPSKMSSKMSS</sequence>
<dbReference type="EMBL" id="JAEHFQ010000003">
    <property type="protein sequence ID" value="MBM0632945.1"/>
    <property type="molecule type" value="Genomic_DNA"/>
</dbReference>